<proteinExistence type="predicted"/>
<evidence type="ECO:0000313" key="4">
    <source>
        <dbReference type="Proteomes" id="UP001327560"/>
    </source>
</evidence>
<feature type="domain" description="G-patch" evidence="2">
    <location>
        <begin position="581"/>
        <end position="626"/>
    </location>
</feature>
<feature type="region of interest" description="Disordered" evidence="1">
    <location>
        <begin position="185"/>
        <end position="308"/>
    </location>
</feature>
<feature type="compositionally biased region" description="Acidic residues" evidence="1">
    <location>
        <begin position="282"/>
        <end position="297"/>
    </location>
</feature>
<dbReference type="SMART" id="SM00443">
    <property type="entry name" value="G_patch"/>
    <property type="match status" value="1"/>
</dbReference>
<dbReference type="AlphaFoldDB" id="A0AAQ3KR48"/>
<dbReference type="PANTHER" id="PTHR47423:SF2">
    <property type="entry name" value="PROTEIN SQS1"/>
    <property type="match status" value="1"/>
</dbReference>
<evidence type="ECO:0000259" key="2">
    <source>
        <dbReference type="PROSITE" id="PS50174"/>
    </source>
</evidence>
<sequence length="626" mass="66403">MGGGRRRSGKNGGVVPPQRGGIAGRGTALSGGRAGIAGRGTALSAGRAGIAGIGTALSAGRAGIAERPRGGASAGGRGKMDRDRRMPTRGNLFGYTYPSTDLSSVCDDFSGRIVLSSSESSAPIEAFVDSRPCPNPEIGIPLYEYDPAVLGSVGLGFPGDDEEEEKEAAADAVASGLELIGGVGLGFCRAEEEEEEEEGGEEEGEELLGLASFSTPDATKGKKNEGFLSIGGIRVYTEDTSSPEEDIDLSEEDESDDDGEEDRDMLERDKMIGSGEQSSHEDGEDGEEDEEDEDSSSEGDSLSWGDVSDVDDEVARDYMEGIGADAKFLSTNWLDAMNLDSSDEDGFMKSGINAAKGVKELGGLDLMNASATYGMKKPKSKKSKGHARHDTTYLPAANVGVLAMDDLFFLKDSRATLRKKKPSSHLSRSWPHEAASRKNPGGKKKHHKELIALKRRQRMINRGVDLDKINYLLGASLDDAEDFVINQGIIKPLKQSKVKGSASRQHQSAPSKLAKNGEASESRKLSGKQRLASFAERPVSFISSGVMQADPAKKTRAENLNASTLREMFTNSSVGAFEMHTKGFGSRTMAKMGFVEGSGLGNEGQGMVQPIEVVKRPKSLGLGGSI</sequence>
<feature type="region of interest" description="Disordered" evidence="1">
    <location>
        <begin position="420"/>
        <end position="448"/>
    </location>
</feature>
<accession>A0AAQ3KR48</accession>
<name>A0AAQ3KR48_9LILI</name>
<feature type="compositionally biased region" description="Acidic residues" evidence="1">
    <location>
        <begin position="241"/>
        <end position="264"/>
    </location>
</feature>
<evidence type="ECO:0000313" key="3">
    <source>
        <dbReference type="EMBL" id="WOL13518.1"/>
    </source>
</evidence>
<dbReference type="Pfam" id="PF01585">
    <property type="entry name" value="G-patch"/>
    <property type="match status" value="1"/>
</dbReference>
<protein>
    <recommendedName>
        <fullName evidence="2">G-patch domain-containing protein</fullName>
    </recommendedName>
</protein>
<dbReference type="GO" id="GO:0003676">
    <property type="term" value="F:nucleic acid binding"/>
    <property type="evidence" value="ECO:0007669"/>
    <property type="project" value="InterPro"/>
</dbReference>
<feature type="region of interest" description="Disordered" evidence="1">
    <location>
        <begin position="1"/>
        <end position="36"/>
    </location>
</feature>
<dbReference type="InterPro" id="IPR000467">
    <property type="entry name" value="G_patch_dom"/>
</dbReference>
<feature type="region of interest" description="Disordered" evidence="1">
    <location>
        <begin position="61"/>
        <end position="86"/>
    </location>
</feature>
<reference evidence="3 4" key="1">
    <citation type="submission" date="2023-10" db="EMBL/GenBank/DDBJ databases">
        <title>Chromosome-scale genome assembly provides insights into flower coloration mechanisms of Canna indica.</title>
        <authorList>
            <person name="Li C."/>
        </authorList>
    </citation>
    <scope>NUCLEOTIDE SEQUENCE [LARGE SCALE GENOMIC DNA]</scope>
    <source>
        <tissue evidence="3">Flower</tissue>
    </source>
</reference>
<feature type="compositionally biased region" description="Acidic residues" evidence="1">
    <location>
        <begin position="191"/>
        <end position="206"/>
    </location>
</feature>
<dbReference type="PROSITE" id="PS50174">
    <property type="entry name" value="G_PATCH"/>
    <property type="match status" value="1"/>
</dbReference>
<dbReference type="Proteomes" id="UP001327560">
    <property type="component" value="Chromosome 7"/>
</dbReference>
<organism evidence="3 4">
    <name type="scientific">Canna indica</name>
    <name type="common">Indian-shot</name>
    <dbReference type="NCBI Taxonomy" id="4628"/>
    <lineage>
        <taxon>Eukaryota</taxon>
        <taxon>Viridiplantae</taxon>
        <taxon>Streptophyta</taxon>
        <taxon>Embryophyta</taxon>
        <taxon>Tracheophyta</taxon>
        <taxon>Spermatophyta</taxon>
        <taxon>Magnoliopsida</taxon>
        <taxon>Liliopsida</taxon>
        <taxon>Zingiberales</taxon>
        <taxon>Cannaceae</taxon>
        <taxon>Canna</taxon>
    </lineage>
</organism>
<dbReference type="PANTHER" id="PTHR47423">
    <property type="entry name" value="G-PATCH DOMAIN CONTAINING PROTEIN"/>
    <property type="match status" value="1"/>
</dbReference>
<dbReference type="EMBL" id="CP136896">
    <property type="protein sequence ID" value="WOL13518.1"/>
    <property type="molecule type" value="Genomic_DNA"/>
</dbReference>
<gene>
    <name evidence="3" type="ORF">Cni_G22288</name>
</gene>
<keyword evidence="4" id="KW-1185">Reference proteome</keyword>
<feature type="region of interest" description="Disordered" evidence="1">
    <location>
        <begin position="494"/>
        <end position="529"/>
    </location>
</feature>
<evidence type="ECO:0000256" key="1">
    <source>
        <dbReference type="SAM" id="MobiDB-lite"/>
    </source>
</evidence>